<keyword evidence="2" id="KW-1185">Reference proteome</keyword>
<evidence type="ECO:0000313" key="2">
    <source>
        <dbReference type="Proteomes" id="UP000295636"/>
    </source>
</evidence>
<dbReference type="RefSeq" id="WP_133231896.1">
    <property type="nucleotide sequence ID" value="NZ_SMRT01000011.1"/>
</dbReference>
<accession>A0A4R5KJT3</accession>
<dbReference type="AlphaFoldDB" id="A0A4R5KJT3"/>
<organism evidence="1 2">
    <name type="scientific">Paenibacillus piri</name>
    <dbReference type="NCBI Taxonomy" id="2547395"/>
    <lineage>
        <taxon>Bacteria</taxon>
        <taxon>Bacillati</taxon>
        <taxon>Bacillota</taxon>
        <taxon>Bacilli</taxon>
        <taxon>Bacillales</taxon>
        <taxon>Paenibacillaceae</taxon>
        <taxon>Paenibacillus</taxon>
    </lineage>
</organism>
<dbReference type="OrthoDB" id="2622775at2"/>
<dbReference type="EMBL" id="SMRT01000011">
    <property type="protein sequence ID" value="TDF95085.1"/>
    <property type="molecule type" value="Genomic_DNA"/>
</dbReference>
<sequence length="96" mass="11123">MSVQQTEKEKHLQMIYKNNVVIAKDGDRIIVVHSKRSVKPLVPFEITQEVLDQWKKRDSRVAETVTPYKELFASSVNSINDLIVVSDFNEIEFSED</sequence>
<protein>
    <submittedName>
        <fullName evidence="1">Uncharacterized protein</fullName>
    </submittedName>
</protein>
<reference evidence="1 2" key="1">
    <citation type="submission" date="2019-03" db="EMBL/GenBank/DDBJ databases">
        <title>This is whole genome sequence of Paenibacillus sp MS74 strain.</title>
        <authorList>
            <person name="Trinh H.N."/>
        </authorList>
    </citation>
    <scope>NUCLEOTIDE SEQUENCE [LARGE SCALE GENOMIC DNA]</scope>
    <source>
        <strain evidence="1 2">MS74</strain>
    </source>
</reference>
<name>A0A4R5KJT3_9BACL</name>
<evidence type="ECO:0000313" key="1">
    <source>
        <dbReference type="EMBL" id="TDF95085.1"/>
    </source>
</evidence>
<proteinExistence type="predicted"/>
<gene>
    <name evidence="1" type="ORF">E1757_21355</name>
</gene>
<dbReference type="Proteomes" id="UP000295636">
    <property type="component" value="Unassembled WGS sequence"/>
</dbReference>
<comment type="caution">
    <text evidence="1">The sequence shown here is derived from an EMBL/GenBank/DDBJ whole genome shotgun (WGS) entry which is preliminary data.</text>
</comment>